<keyword evidence="4" id="KW-1133">Transmembrane helix</keyword>
<evidence type="ECO:0000256" key="3">
    <source>
        <dbReference type="ARBA" id="ARBA00023315"/>
    </source>
</evidence>
<protein>
    <submittedName>
        <fullName evidence="6">1-acyl-sn-glycerol-3-phosphate acyltransferase</fullName>
    </submittedName>
</protein>
<dbReference type="GO" id="GO:0006654">
    <property type="term" value="P:phosphatidic acid biosynthetic process"/>
    <property type="evidence" value="ECO:0007669"/>
    <property type="project" value="TreeGrafter"/>
</dbReference>
<dbReference type="AlphaFoldDB" id="A0A4R6TZ41"/>
<feature type="domain" description="Phospholipid/glycerol acyltransferase" evidence="5">
    <location>
        <begin position="88"/>
        <end position="196"/>
    </location>
</feature>
<proteinExistence type="predicted"/>
<sequence length="262" mass="29428">MRDHWNPPRLWRLVFTGLSFALFGLGGLLLRIICFPLIALLERDPQQRRRRARLLISRAFCFFVEFMRRTGVITWSIDHPGRLGRAGQMVLANHPSLIDVVLLIACMRDANCVVKESLWHNPFTRGPVRAAGYISNNASVEMIEETAAALREGQTLVIFPEGTRTSPGQMPVFHRGAAAIAIRGALCVTPVVIRVSPTTLTKAEPWYSIPARRVHFSLSVGEDIDPREYAQAAPPPVASRRLDARLHEYFVQELTKNERSAP</sequence>
<reference evidence="6 7" key="1">
    <citation type="submission" date="2019-03" db="EMBL/GenBank/DDBJ databases">
        <title>Genomic Encyclopedia of Type Strains, Phase IV (KMG-IV): sequencing the most valuable type-strain genomes for metagenomic binning, comparative biology and taxonomic classification.</title>
        <authorList>
            <person name="Goeker M."/>
        </authorList>
    </citation>
    <scope>NUCLEOTIDE SEQUENCE [LARGE SCALE GENOMIC DNA]</scope>
    <source>
        <strain evidence="6 7">DSM 28679</strain>
    </source>
</reference>
<evidence type="ECO:0000259" key="5">
    <source>
        <dbReference type="SMART" id="SM00563"/>
    </source>
</evidence>
<dbReference type="RefSeq" id="WP_240622448.1">
    <property type="nucleotide sequence ID" value="NZ_LNJZ01000003.1"/>
</dbReference>
<evidence type="ECO:0000256" key="4">
    <source>
        <dbReference type="SAM" id="Phobius"/>
    </source>
</evidence>
<dbReference type="CDD" id="cd07989">
    <property type="entry name" value="LPLAT_AGPAT-like"/>
    <property type="match status" value="1"/>
</dbReference>
<keyword evidence="3 6" id="KW-0012">Acyltransferase</keyword>
<dbReference type="PANTHER" id="PTHR10434">
    <property type="entry name" value="1-ACYL-SN-GLYCEROL-3-PHOSPHATE ACYLTRANSFERASE"/>
    <property type="match status" value="1"/>
</dbReference>
<dbReference type="PANTHER" id="PTHR10434:SF66">
    <property type="entry name" value="PHOSPHOLIPID_GLYCEROL ACYLTRANSFERASE DOMAIN-CONTAINING PROTEIN"/>
    <property type="match status" value="1"/>
</dbReference>
<evidence type="ECO:0000313" key="7">
    <source>
        <dbReference type="Proteomes" id="UP000294575"/>
    </source>
</evidence>
<evidence type="ECO:0000256" key="2">
    <source>
        <dbReference type="ARBA" id="ARBA00022679"/>
    </source>
</evidence>
<name>A0A4R6TZ41_9GAMM</name>
<keyword evidence="2 6" id="KW-0808">Transferase</keyword>
<dbReference type="SUPFAM" id="SSF69593">
    <property type="entry name" value="Glycerol-3-phosphate (1)-acyltransferase"/>
    <property type="match status" value="1"/>
</dbReference>
<comment type="caution">
    <text evidence="6">The sequence shown here is derived from an EMBL/GenBank/DDBJ whole genome shotgun (WGS) entry which is preliminary data.</text>
</comment>
<dbReference type="EMBL" id="SNYK01000008">
    <property type="protein sequence ID" value="TDQ37329.1"/>
    <property type="molecule type" value="Genomic_DNA"/>
</dbReference>
<dbReference type="GO" id="GO:0003841">
    <property type="term" value="F:1-acylglycerol-3-phosphate O-acyltransferase activity"/>
    <property type="evidence" value="ECO:0007669"/>
    <property type="project" value="TreeGrafter"/>
</dbReference>
<keyword evidence="4" id="KW-0472">Membrane</keyword>
<keyword evidence="4" id="KW-0812">Transmembrane</keyword>
<organism evidence="6 7">
    <name type="scientific">Thiopseudomonas denitrificans</name>
    <dbReference type="NCBI Taxonomy" id="1501432"/>
    <lineage>
        <taxon>Bacteria</taxon>
        <taxon>Pseudomonadati</taxon>
        <taxon>Pseudomonadota</taxon>
        <taxon>Gammaproteobacteria</taxon>
        <taxon>Pseudomonadales</taxon>
        <taxon>Pseudomonadaceae</taxon>
        <taxon>Thiopseudomonas</taxon>
    </lineage>
</organism>
<evidence type="ECO:0000313" key="6">
    <source>
        <dbReference type="EMBL" id="TDQ37329.1"/>
    </source>
</evidence>
<accession>A0A4R6TZ41</accession>
<gene>
    <name evidence="6" type="ORF">DFQ45_108109</name>
</gene>
<dbReference type="SMART" id="SM00563">
    <property type="entry name" value="PlsC"/>
    <property type="match status" value="1"/>
</dbReference>
<dbReference type="InterPro" id="IPR002123">
    <property type="entry name" value="Plipid/glycerol_acylTrfase"/>
</dbReference>
<dbReference type="Proteomes" id="UP000294575">
    <property type="component" value="Unassembled WGS sequence"/>
</dbReference>
<feature type="transmembrane region" description="Helical" evidence="4">
    <location>
        <begin position="20"/>
        <end position="41"/>
    </location>
</feature>
<keyword evidence="7" id="KW-1185">Reference proteome</keyword>
<comment type="pathway">
    <text evidence="1">Lipid metabolism.</text>
</comment>
<dbReference type="Pfam" id="PF01553">
    <property type="entry name" value="Acyltransferase"/>
    <property type="match status" value="1"/>
</dbReference>
<evidence type="ECO:0000256" key="1">
    <source>
        <dbReference type="ARBA" id="ARBA00005189"/>
    </source>
</evidence>